<gene>
    <name evidence="4" type="ORF">PGTG_04756</name>
</gene>
<organism evidence="4 5">
    <name type="scientific">Puccinia graminis f. sp. tritici (strain CRL 75-36-700-3 / race SCCL)</name>
    <name type="common">Black stem rust fungus</name>
    <dbReference type="NCBI Taxonomy" id="418459"/>
    <lineage>
        <taxon>Eukaryota</taxon>
        <taxon>Fungi</taxon>
        <taxon>Dikarya</taxon>
        <taxon>Basidiomycota</taxon>
        <taxon>Pucciniomycotina</taxon>
        <taxon>Pucciniomycetes</taxon>
        <taxon>Pucciniales</taxon>
        <taxon>Pucciniaceae</taxon>
        <taxon>Puccinia</taxon>
    </lineage>
</organism>
<evidence type="ECO:0000256" key="1">
    <source>
        <dbReference type="SAM" id="Coils"/>
    </source>
</evidence>
<feature type="coiled-coil region" evidence="1">
    <location>
        <begin position="231"/>
        <end position="258"/>
    </location>
</feature>
<evidence type="ECO:0000313" key="5">
    <source>
        <dbReference type="Proteomes" id="UP000008783"/>
    </source>
</evidence>
<dbReference type="VEuPathDB" id="FungiDB:PGTG_04756"/>
<feature type="domain" description="No apical meristem-associated C-terminal" evidence="3">
    <location>
        <begin position="127"/>
        <end position="302"/>
    </location>
</feature>
<dbReference type="STRING" id="418459.E3K3Z8"/>
<evidence type="ECO:0000259" key="3">
    <source>
        <dbReference type="Pfam" id="PF14303"/>
    </source>
</evidence>
<keyword evidence="1" id="KW-0175">Coiled coil</keyword>
<reference key="1">
    <citation type="submission" date="2007-01" db="EMBL/GenBank/DDBJ databases">
        <title>The Genome Sequence of Puccinia graminis f. sp. tritici Strain CRL 75-36-700-3.</title>
        <authorList>
            <consortium name="The Broad Institute Genome Sequencing Platform"/>
            <person name="Birren B."/>
            <person name="Lander E."/>
            <person name="Galagan J."/>
            <person name="Nusbaum C."/>
            <person name="Devon K."/>
            <person name="Cuomo C."/>
            <person name="Jaffe D."/>
            <person name="Butler J."/>
            <person name="Alvarez P."/>
            <person name="Gnerre S."/>
            <person name="Grabherr M."/>
            <person name="Mauceli E."/>
            <person name="Brockman W."/>
            <person name="Young S."/>
            <person name="LaButti K."/>
            <person name="Sykes S."/>
            <person name="DeCaprio D."/>
            <person name="Crawford M."/>
            <person name="Koehrsen M."/>
            <person name="Engels R."/>
            <person name="Montgomery P."/>
            <person name="Pearson M."/>
            <person name="Howarth C."/>
            <person name="Larson L."/>
            <person name="White J."/>
            <person name="Zeng Q."/>
            <person name="Kodira C."/>
            <person name="Yandava C."/>
            <person name="Alvarado L."/>
            <person name="O'Leary S."/>
            <person name="Szabo L."/>
            <person name="Dean R."/>
            <person name="Schein J."/>
        </authorList>
    </citation>
    <scope>NUCLEOTIDE SEQUENCE</scope>
    <source>
        <strain>CRL 75-36-700-3</strain>
    </source>
</reference>
<reference evidence="5" key="2">
    <citation type="journal article" date="2011" name="Proc. Natl. Acad. Sci. U.S.A.">
        <title>Obligate biotrophy features unraveled by the genomic analysis of rust fungi.</title>
        <authorList>
            <person name="Duplessis S."/>
            <person name="Cuomo C.A."/>
            <person name="Lin Y.-C."/>
            <person name="Aerts A."/>
            <person name="Tisserant E."/>
            <person name="Veneault-Fourrey C."/>
            <person name="Joly D.L."/>
            <person name="Hacquard S."/>
            <person name="Amselem J."/>
            <person name="Cantarel B.L."/>
            <person name="Chiu R."/>
            <person name="Coutinho P.M."/>
            <person name="Feau N."/>
            <person name="Field M."/>
            <person name="Frey P."/>
            <person name="Gelhaye E."/>
            <person name="Goldberg J."/>
            <person name="Grabherr M.G."/>
            <person name="Kodira C.D."/>
            <person name="Kohler A."/>
            <person name="Kuees U."/>
            <person name="Lindquist E.A."/>
            <person name="Lucas S.M."/>
            <person name="Mago R."/>
            <person name="Mauceli E."/>
            <person name="Morin E."/>
            <person name="Murat C."/>
            <person name="Pangilinan J.L."/>
            <person name="Park R."/>
            <person name="Pearson M."/>
            <person name="Quesneville H."/>
            <person name="Rouhier N."/>
            <person name="Sakthikumar S."/>
            <person name="Salamov A.A."/>
            <person name="Schmutz J."/>
            <person name="Selles B."/>
            <person name="Shapiro H."/>
            <person name="Tanguay P."/>
            <person name="Tuskan G.A."/>
            <person name="Henrissat B."/>
            <person name="Van de Peer Y."/>
            <person name="Rouze P."/>
            <person name="Ellis J.G."/>
            <person name="Dodds P.N."/>
            <person name="Schein J.E."/>
            <person name="Zhong S."/>
            <person name="Hamelin R.C."/>
            <person name="Grigoriev I.V."/>
            <person name="Szabo L.J."/>
            <person name="Martin F."/>
        </authorList>
    </citation>
    <scope>NUCLEOTIDE SEQUENCE [LARGE SCALE GENOMIC DNA]</scope>
    <source>
        <strain evidence="5">CRL 75-36-700-3 / race SCCL</strain>
    </source>
</reference>
<dbReference type="AlphaFoldDB" id="E3K3Z8"/>
<dbReference type="EMBL" id="DS178271">
    <property type="protein sequence ID" value="EFP78800.1"/>
    <property type="molecule type" value="Genomic_DNA"/>
</dbReference>
<dbReference type="HOGENOM" id="CLU_055324_2_0_1"/>
<evidence type="ECO:0000256" key="2">
    <source>
        <dbReference type="SAM" id="MobiDB-lite"/>
    </source>
</evidence>
<accession>E3K3Z8</accession>
<dbReference type="InParanoid" id="E3K3Z8"/>
<proteinExistence type="predicted"/>
<feature type="region of interest" description="Disordered" evidence="2">
    <location>
        <begin position="157"/>
        <end position="195"/>
    </location>
</feature>
<dbReference type="GeneID" id="10536820"/>
<dbReference type="Pfam" id="PF14303">
    <property type="entry name" value="NAM-associated"/>
    <property type="match status" value="1"/>
</dbReference>
<name>E3K3Z8_PUCGT</name>
<dbReference type="InterPro" id="IPR029466">
    <property type="entry name" value="NAM-associated_C"/>
</dbReference>
<keyword evidence="5" id="KW-1185">Reference proteome</keyword>
<dbReference type="PANTHER" id="PTHR45023">
    <property type="match status" value="1"/>
</dbReference>
<sequence>MAEGEIEIVPTNNETTKKKQAPNWLPFEEEQLAISWVHVSEQPEFSNNQTGTMFYKKIEENFNLFSKIHYRSHEQIKIRWTSLNTATLKFAAIYNAIERNPPSGSSPEDWMATAMTVYADQTKGVAFGSVAAWQKVRYCPKWQGDRPDLTVPIPIPSDNIDTEENPGSKTPATPTGICTPSSRDGSSISRPIGGKAAKKRRIEGYKDDEMLASAANFADISKDRLTALNEGNAIEKEKNEISREILKIEEKKLSLKEKDSVIQAVHKQSETQMNDYKLLRELTSGKEDPEAEEVLQIMKKKIIHKWLSS</sequence>
<evidence type="ECO:0000313" key="4">
    <source>
        <dbReference type="EMBL" id="EFP78800.1"/>
    </source>
</evidence>
<dbReference type="OrthoDB" id="76487at2759"/>
<feature type="compositionally biased region" description="Polar residues" evidence="2">
    <location>
        <begin position="165"/>
        <end position="189"/>
    </location>
</feature>
<dbReference type="RefSeq" id="XP_003323219.1">
    <property type="nucleotide sequence ID" value="XM_003323171.1"/>
</dbReference>
<dbReference type="Proteomes" id="UP000008783">
    <property type="component" value="Unassembled WGS sequence"/>
</dbReference>
<protein>
    <recommendedName>
        <fullName evidence="3">No apical meristem-associated C-terminal domain-containing protein</fullName>
    </recommendedName>
</protein>
<dbReference type="PANTHER" id="PTHR45023:SF4">
    <property type="entry name" value="GLYCINE-RICH PROTEIN-RELATED"/>
    <property type="match status" value="1"/>
</dbReference>
<dbReference type="OMA" id="THYKARW"/>
<dbReference type="KEGG" id="pgr:PGTG_04756"/>